<dbReference type="OrthoDB" id="9799368at2"/>
<name>A0A162LCG1_9PROT</name>
<dbReference type="Gene3D" id="1.10.10.10">
    <property type="entry name" value="Winged helix-like DNA-binding domain superfamily/Winged helix DNA-binding domain"/>
    <property type="match status" value="1"/>
</dbReference>
<organism evidence="6 7">
    <name type="scientific">Tistrella mobilis</name>
    <dbReference type="NCBI Taxonomy" id="171437"/>
    <lineage>
        <taxon>Bacteria</taxon>
        <taxon>Pseudomonadati</taxon>
        <taxon>Pseudomonadota</taxon>
        <taxon>Alphaproteobacteria</taxon>
        <taxon>Geminicoccales</taxon>
        <taxon>Geminicoccaceae</taxon>
        <taxon>Tistrella</taxon>
    </lineage>
</organism>
<dbReference type="Proteomes" id="UP000075787">
    <property type="component" value="Unassembled WGS sequence"/>
</dbReference>
<feature type="domain" description="HTH marR-type" evidence="4">
    <location>
        <begin position="13"/>
        <end position="143"/>
    </location>
</feature>
<dbReference type="InterPro" id="IPR023187">
    <property type="entry name" value="Tscrpt_reg_MarR-type_CS"/>
</dbReference>
<dbReference type="PROSITE" id="PS50995">
    <property type="entry name" value="HTH_MARR_2"/>
    <property type="match status" value="1"/>
</dbReference>
<dbReference type="InterPro" id="IPR000835">
    <property type="entry name" value="HTH_MarR-typ"/>
</dbReference>
<dbReference type="GO" id="GO:0006950">
    <property type="term" value="P:response to stress"/>
    <property type="evidence" value="ECO:0007669"/>
    <property type="project" value="TreeGrafter"/>
</dbReference>
<dbReference type="AlphaFoldDB" id="A0A162LCG1"/>
<reference evidence="6 7" key="1">
    <citation type="submission" date="2015-12" db="EMBL/GenBank/DDBJ databases">
        <title>Genome sequence of Tistrella mobilis MCCC 1A02139.</title>
        <authorList>
            <person name="Lu L."/>
            <person name="Lai Q."/>
            <person name="Shao Z."/>
            <person name="Qian P."/>
        </authorList>
    </citation>
    <scope>NUCLEOTIDE SEQUENCE [LARGE SCALE GENOMIC DNA]</scope>
    <source>
        <strain evidence="6 7">MCCC 1A02139</strain>
    </source>
</reference>
<dbReference type="RefSeq" id="WP_062763070.1">
    <property type="nucleotide sequence ID" value="NZ_CP121045.1"/>
</dbReference>
<gene>
    <name evidence="6" type="ORF">AUP44_03340</name>
    <name evidence="5" type="ORF">DCK97_17040</name>
</gene>
<dbReference type="SMART" id="SM00347">
    <property type="entry name" value="HTH_MARR"/>
    <property type="match status" value="1"/>
</dbReference>
<evidence type="ECO:0000259" key="4">
    <source>
        <dbReference type="PROSITE" id="PS50995"/>
    </source>
</evidence>
<evidence type="ECO:0000313" key="6">
    <source>
        <dbReference type="EMBL" id="KYO54351.1"/>
    </source>
</evidence>
<dbReference type="Proteomes" id="UP000257706">
    <property type="component" value="Unassembled WGS sequence"/>
</dbReference>
<evidence type="ECO:0000313" key="7">
    <source>
        <dbReference type="Proteomes" id="UP000075787"/>
    </source>
</evidence>
<evidence type="ECO:0000256" key="2">
    <source>
        <dbReference type="ARBA" id="ARBA00023125"/>
    </source>
</evidence>
<keyword evidence="3" id="KW-0804">Transcription</keyword>
<evidence type="ECO:0000313" key="8">
    <source>
        <dbReference type="Proteomes" id="UP000257706"/>
    </source>
</evidence>
<evidence type="ECO:0000256" key="3">
    <source>
        <dbReference type="ARBA" id="ARBA00023163"/>
    </source>
</evidence>
<proteinExistence type="predicted"/>
<dbReference type="PROSITE" id="PS01117">
    <property type="entry name" value="HTH_MARR_1"/>
    <property type="match status" value="1"/>
</dbReference>
<comment type="caution">
    <text evidence="6">The sequence shown here is derived from an EMBL/GenBank/DDBJ whole genome shotgun (WGS) entry which is preliminary data.</text>
</comment>
<keyword evidence="1" id="KW-0805">Transcription regulation</keyword>
<dbReference type="GeneID" id="97243886"/>
<dbReference type="PANTHER" id="PTHR33164">
    <property type="entry name" value="TRANSCRIPTIONAL REGULATOR, MARR FAMILY"/>
    <property type="match status" value="1"/>
</dbReference>
<keyword evidence="2" id="KW-0238">DNA-binding</keyword>
<dbReference type="GO" id="GO:0003677">
    <property type="term" value="F:DNA binding"/>
    <property type="evidence" value="ECO:0007669"/>
    <property type="project" value="UniProtKB-KW"/>
</dbReference>
<dbReference type="GO" id="GO:0003700">
    <property type="term" value="F:DNA-binding transcription factor activity"/>
    <property type="evidence" value="ECO:0007669"/>
    <property type="project" value="InterPro"/>
</dbReference>
<dbReference type="PANTHER" id="PTHR33164:SF44">
    <property type="entry name" value="TRANSCRIPTIONAL REGULATORY PROTEIN"/>
    <property type="match status" value="1"/>
</dbReference>
<dbReference type="Pfam" id="PF12802">
    <property type="entry name" value="MarR_2"/>
    <property type="match status" value="1"/>
</dbReference>
<accession>A0A162LCG1</accession>
<dbReference type="InterPro" id="IPR039422">
    <property type="entry name" value="MarR/SlyA-like"/>
</dbReference>
<dbReference type="SUPFAM" id="SSF46785">
    <property type="entry name" value="Winged helix' DNA-binding domain"/>
    <property type="match status" value="1"/>
</dbReference>
<reference evidence="5 8" key="2">
    <citation type="journal article" date="2018" name="Nat. Biotechnol.">
        <title>A standardized bacterial taxonomy based on genome phylogeny substantially revises the tree of life.</title>
        <authorList>
            <person name="Parks D.H."/>
            <person name="Chuvochina M."/>
            <person name="Waite D.W."/>
            <person name="Rinke C."/>
            <person name="Skarshewski A."/>
            <person name="Chaumeil P.A."/>
            <person name="Hugenholtz P."/>
        </authorList>
    </citation>
    <scope>NUCLEOTIDE SEQUENCE [LARGE SCALE GENOMIC DNA]</scope>
    <source>
        <strain evidence="5">UBA8739</strain>
    </source>
</reference>
<protein>
    <submittedName>
        <fullName evidence="5">MarR family transcriptional regulator</fullName>
    </submittedName>
</protein>
<dbReference type="InterPro" id="IPR036390">
    <property type="entry name" value="WH_DNA-bd_sf"/>
</dbReference>
<dbReference type="EMBL" id="LPZR01000090">
    <property type="protein sequence ID" value="KYO54351.1"/>
    <property type="molecule type" value="Genomic_DNA"/>
</dbReference>
<dbReference type="InterPro" id="IPR036388">
    <property type="entry name" value="WH-like_DNA-bd_sf"/>
</dbReference>
<evidence type="ECO:0000256" key="1">
    <source>
        <dbReference type="ARBA" id="ARBA00023015"/>
    </source>
</evidence>
<sequence>MASCTEGGSNDRDLELFHFAFRFLVEEPDRILAERGLNRSHHRILYFVGHGGPDMTLTDLLDKLRVSRQALHRPMRQLLDQGLVLLTPVPSNRRMLNVRLSDEGAKLEARLSALQTGYLDKAFAAVGPGAAEAWRQVMEVLAADPTRLGQIDRPAMRVAGRAHHEHGATAHAS</sequence>
<dbReference type="EMBL" id="DMAI01000279">
    <property type="protein sequence ID" value="HAE49126.1"/>
    <property type="molecule type" value="Genomic_DNA"/>
</dbReference>
<evidence type="ECO:0000313" key="5">
    <source>
        <dbReference type="EMBL" id="HAE49126.1"/>
    </source>
</evidence>